<dbReference type="InterPro" id="IPR002201">
    <property type="entry name" value="Glyco_trans_9"/>
</dbReference>
<dbReference type="RefSeq" id="WP_413272414.1">
    <property type="nucleotide sequence ID" value="NZ_JBHFNQ010000164.1"/>
</dbReference>
<sequence length="376" mass="41898">MITENNWNEAKNILCVRLDAIGDVLMTTPAIRALKESLPGRKITLLTSPSGKEIASLIPEINDVIVYDAPWMKATALRANSSPEFAMVERLRESKFDAAVIFTVFSQNPLPSAFLCYLADIPLRLAHCHENPYQLLTNWVLDPEPSKGIRHEVQRQIDLVATVGCSTNNQRMSLQVPEEARYRIFNILKSLDIDLEKPWVVIHPGATAASRRYPPEGFAEVARSLILDRNFQVLLTGTEPERQLIESIQKAINVTSYSLVGCLNLTEMSALIQLSPVLISNNTGPVHIAAALGTPVVDLYALTNPQHTPWAVPNRVLFHDVSCKFCYKSICPEGHNNCLKLVTPDEIVCATWELYENTKTGVEQLPKIFLAGLVNY</sequence>
<proteinExistence type="inferred from homology"/>
<comment type="caution">
    <text evidence="6">The sequence shown here is derived from an EMBL/GenBank/DDBJ whole genome shotgun (WGS) entry which is preliminary data.</text>
</comment>
<evidence type="ECO:0000256" key="4">
    <source>
        <dbReference type="ARBA" id="ARBA00044042"/>
    </source>
</evidence>
<dbReference type="CDD" id="cd03789">
    <property type="entry name" value="GT9_LPS_heptosyltransferase"/>
    <property type="match status" value="1"/>
</dbReference>
<evidence type="ECO:0000256" key="2">
    <source>
        <dbReference type="ARBA" id="ARBA00022679"/>
    </source>
</evidence>
<gene>
    <name evidence="6" type="primary">waaF</name>
    <name evidence="6" type="ORF">ACE1CC_21155</name>
</gene>
<dbReference type="Pfam" id="PF01075">
    <property type="entry name" value="Glyco_transf_9"/>
    <property type="match status" value="1"/>
</dbReference>
<keyword evidence="1" id="KW-0328">Glycosyltransferase</keyword>
<keyword evidence="2" id="KW-0808">Transferase</keyword>
<name>A0ABV4X9D0_9CYAN</name>
<dbReference type="Gene3D" id="3.40.50.2000">
    <property type="entry name" value="Glycogen Phosphorylase B"/>
    <property type="match status" value="2"/>
</dbReference>
<dbReference type="EMBL" id="JBHFNQ010000164">
    <property type="protein sequence ID" value="MFB2879370.1"/>
    <property type="molecule type" value="Genomic_DNA"/>
</dbReference>
<dbReference type="EC" id="2.4.99.24" evidence="4"/>
<dbReference type="InterPro" id="IPR011910">
    <property type="entry name" value="RfaF"/>
</dbReference>
<organism evidence="6 7">
    <name type="scientific">Floridaenema aerugineum BLCC-F46</name>
    <dbReference type="NCBI Taxonomy" id="3153654"/>
    <lineage>
        <taxon>Bacteria</taxon>
        <taxon>Bacillati</taxon>
        <taxon>Cyanobacteriota</taxon>
        <taxon>Cyanophyceae</taxon>
        <taxon>Oscillatoriophycideae</taxon>
        <taxon>Aerosakkonematales</taxon>
        <taxon>Aerosakkonemataceae</taxon>
        <taxon>Floridanema</taxon>
        <taxon>Floridanema aerugineum</taxon>
    </lineage>
</organism>
<protein>
    <recommendedName>
        <fullName evidence="4">lipopolysaccharide heptosyltransferase II</fullName>
        <ecNumber evidence="4">2.4.99.24</ecNumber>
    </recommendedName>
</protein>
<evidence type="ECO:0000256" key="3">
    <source>
        <dbReference type="ARBA" id="ARBA00043995"/>
    </source>
</evidence>
<dbReference type="InterPro" id="IPR051199">
    <property type="entry name" value="LPS_LOS_Heptosyltrfase"/>
</dbReference>
<dbReference type="NCBIfam" id="TIGR02195">
    <property type="entry name" value="heptsyl_trn_II"/>
    <property type="match status" value="1"/>
</dbReference>
<dbReference type="SUPFAM" id="SSF53756">
    <property type="entry name" value="UDP-Glycosyltransferase/glycogen phosphorylase"/>
    <property type="match status" value="1"/>
</dbReference>
<evidence type="ECO:0000256" key="5">
    <source>
        <dbReference type="ARBA" id="ARBA00047503"/>
    </source>
</evidence>
<keyword evidence="7" id="KW-1185">Reference proteome</keyword>
<comment type="similarity">
    <text evidence="3">Belongs to the glycosyltransferase 9 family.</text>
</comment>
<accession>A0ABV4X9D0</accession>
<reference evidence="6 7" key="1">
    <citation type="submission" date="2024-09" db="EMBL/GenBank/DDBJ databases">
        <title>Floridaenema gen nov. (Aerosakkonemataceae, Aerosakkonematales ord. nov., Cyanobacteria) from benthic tropical and subtropical fresh waters, with the description of four new species.</title>
        <authorList>
            <person name="Moretto J.A."/>
            <person name="Berthold D.E."/>
            <person name="Lefler F.W."/>
            <person name="Huang I.-S."/>
            <person name="Laughinghouse H. IV."/>
        </authorList>
    </citation>
    <scope>NUCLEOTIDE SEQUENCE [LARGE SCALE GENOMIC DNA]</scope>
    <source>
        <strain evidence="6 7">BLCC-F46</strain>
    </source>
</reference>
<evidence type="ECO:0000313" key="7">
    <source>
        <dbReference type="Proteomes" id="UP001576774"/>
    </source>
</evidence>
<dbReference type="PANTHER" id="PTHR30160">
    <property type="entry name" value="TETRAACYLDISACCHARIDE 4'-KINASE-RELATED"/>
    <property type="match status" value="1"/>
</dbReference>
<evidence type="ECO:0000313" key="6">
    <source>
        <dbReference type="EMBL" id="MFB2879370.1"/>
    </source>
</evidence>
<dbReference type="Proteomes" id="UP001576774">
    <property type="component" value="Unassembled WGS sequence"/>
</dbReference>
<dbReference type="PANTHER" id="PTHR30160:SF1">
    <property type="entry name" value="LIPOPOLYSACCHARIDE 1,2-N-ACETYLGLUCOSAMINETRANSFERASE-RELATED"/>
    <property type="match status" value="1"/>
</dbReference>
<comment type="catalytic activity">
    <reaction evidence="5">
        <text>an L-alpha-D-Hep-(1-&gt;5)-[alpha-Kdo-(2-&gt;4)]-alpha-Kdo-(2-&gt;6)-lipid A + ADP-L-glycero-beta-D-manno-heptose = an L-alpha-D-Hep-(1-&gt;3)-L-alpha-D-Hep-(1-&gt;5)-[alpha-Kdo-(2-&gt;4)]-alpha-Kdo-(2-&gt;6)-lipid A + ADP + H(+)</text>
        <dbReference type="Rhea" id="RHEA:74071"/>
        <dbReference type="ChEBI" id="CHEBI:15378"/>
        <dbReference type="ChEBI" id="CHEBI:61506"/>
        <dbReference type="ChEBI" id="CHEBI:193068"/>
        <dbReference type="ChEBI" id="CHEBI:193069"/>
        <dbReference type="ChEBI" id="CHEBI:456216"/>
        <dbReference type="EC" id="2.4.99.24"/>
    </reaction>
</comment>
<evidence type="ECO:0000256" key="1">
    <source>
        <dbReference type="ARBA" id="ARBA00022676"/>
    </source>
</evidence>